<proteinExistence type="predicted"/>
<evidence type="ECO:0000313" key="1">
    <source>
        <dbReference type="EMBL" id="BAM15210.1"/>
    </source>
</evidence>
<protein>
    <submittedName>
        <fullName evidence="1">Uncharacterized protein</fullName>
    </submittedName>
</protein>
<organism evidence="1">
    <name type="scientific">uncultured microorganism</name>
    <dbReference type="NCBI Taxonomy" id="358574"/>
    <lineage>
        <taxon>unclassified sequences</taxon>
        <taxon>environmental samples</taxon>
    </lineage>
</organism>
<accession>I2FJM5</accession>
<sequence>MQFGSIIDLHLAFVILKNYWLLEVSWSVTKPFDSGVKSTALPIAASSKKIVGNLVIPGIWMRSSSK</sequence>
<dbReference type="AlphaFoldDB" id="I2FJM5"/>
<name>I2FJM5_9ZZZZ</name>
<reference evidence="1" key="1">
    <citation type="submission" date="2012-05" db="EMBL/GenBank/DDBJ databases">
        <title>Distribution of dehalogenation activities and characterization of organohalide-responsive genes in marine subsurface sediments of the Nankai Trough plate-subduction zone.</title>
        <authorList>
            <person name="Futagami T."/>
            <person name="Morono Y."/>
            <person name="Terada T."/>
            <person name="Kaksonen A.H."/>
            <person name="Inagaki F."/>
        </authorList>
    </citation>
    <scope>NUCLEOTIDE SEQUENCE</scope>
</reference>
<dbReference type="EMBL" id="AB716321">
    <property type="protein sequence ID" value="BAM15210.1"/>
    <property type="molecule type" value="Genomic_DNA"/>
</dbReference>